<proteinExistence type="inferred from homology"/>
<dbReference type="RefSeq" id="XP_013396353.1">
    <property type="nucleotide sequence ID" value="XM_013540899.1"/>
</dbReference>
<keyword evidence="6" id="KW-0963">Cytoplasm</keyword>
<keyword evidence="7" id="KW-0479">Metal-binding</keyword>
<dbReference type="GO" id="GO:0005634">
    <property type="term" value="C:nucleus"/>
    <property type="evidence" value="ECO:0007669"/>
    <property type="project" value="UniProtKB-SubCell"/>
</dbReference>
<evidence type="ECO:0000256" key="5">
    <source>
        <dbReference type="ARBA" id="ARBA00022475"/>
    </source>
</evidence>
<dbReference type="InParanoid" id="A0A1S3IDW8"/>
<evidence type="ECO:0000256" key="6">
    <source>
        <dbReference type="ARBA" id="ARBA00022490"/>
    </source>
</evidence>
<reference evidence="15" key="1">
    <citation type="journal article" date="2015" name="Nat. Commun.">
        <title>The Lingula genome provides insights into brachiopod evolution and the origin of phosphate biomineralization.</title>
        <authorList>
            <person name="Luo Y.J."/>
            <person name="Takeuchi T."/>
            <person name="Koyanagi R."/>
            <person name="Yamada L."/>
            <person name="Kanda M."/>
            <person name="Khalturina M."/>
            <person name="Fujie M."/>
            <person name="Yamasaki S.I."/>
            <person name="Endo K."/>
            <person name="Satoh N."/>
        </authorList>
    </citation>
    <scope>NUCLEOTIDE SEQUENCE</scope>
</reference>
<dbReference type="InterPro" id="IPR035892">
    <property type="entry name" value="C2_domain_sf"/>
</dbReference>
<dbReference type="SMART" id="SM00239">
    <property type="entry name" value="C2"/>
    <property type="match status" value="1"/>
</dbReference>
<dbReference type="CDD" id="cd04047">
    <property type="entry name" value="C2B_Copine"/>
    <property type="match status" value="1"/>
</dbReference>
<evidence type="ECO:0000313" key="14">
    <source>
        <dbReference type="Proteomes" id="UP000085678"/>
    </source>
</evidence>
<keyword evidence="10" id="KW-0472">Membrane</keyword>
<keyword evidence="9" id="KW-0106">Calcium</keyword>
<comment type="subcellular location">
    <subcellularLocation>
        <location evidence="2">Cell membrane</location>
    </subcellularLocation>
    <subcellularLocation>
        <location evidence="3">Cytoplasm</location>
    </subcellularLocation>
    <subcellularLocation>
        <location evidence="1">Nucleus</location>
    </subcellularLocation>
</comment>
<keyword evidence="14" id="KW-1185">Reference proteome</keyword>
<keyword evidence="8" id="KW-0677">Repeat</keyword>
<name>A0A1S3IDW8_LINAN</name>
<dbReference type="Pfam" id="PF00168">
    <property type="entry name" value="C2"/>
    <property type="match status" value="1"/>
</dbReference>
<dbReference type="PROSITE" id="PS50004">
    <property type="entry name" value="C2"/>
    <property type="match status" value="1"/>
</dbReference>
<dbReference type="AlphaFoldDB" id="A0A1S3IDW8"/>
<evidence type="ECO:0000256" key="8">
    <source>
        <dbReference type="ARBA" id="ARBA00022737"/>
    </source>
</evidence>
<evidence type="ECO:0000256" key="11">
    <source>
        <dbReference type="ARBA" id="ARBA00023242"/>
    </source>
</evidence>
<evidence type="ECO:0000259" key="12">
    <source>
        <dbReference type="PROSITE" id="PS50004"/>
    </source>
</evidence>
<dbReference type="FunFam" id="2.60.40.150:FF:000042">
    <property type="entry name" value="Copine 3"/>
    <property type="match status" value="1"/>
</dbReference>
<dbReference type="GeneID" id="106163337"/>
<reference evidence="15" key="2">
    <citation type="submission" date="2025-08" db="UniProtKB">
        <authorList>
            <consortium name="RefSeq"/>
        </authorList>
    </citation>
    <scope>IDENTIFICATION</scope>
</reference>
<dbReference type="KEGG" id="lak:106163337"/>
<comment type="similarity">
    <text evidence="4">Belongs to the copine family.</text>
</comment>
<protein>
    <submittedName>
        <fullName evidence="15">Copine-8</fullName>
    </submittedName>
</protein>
<dbReference type="Pfam" id="PF07002">
    <property type="entry name" value="Copine"/>
    <property type="match status" value="1"/>
</dbReference>
<dbReference type="GO" id="GO:0046872">
    <property type="term" value="F:metal ion binding"/>
    <property type="evidence" value="ECO:0007669"/>
    <property type="project" value="UniProtKB-KW"/>
</dbReference>
<evidence type="ECO:0000259" key="13">
    <source>
        <dbReference type="PROSITE" id="PS50234"/>
    </source>
</evidence>
<dbReference type="GO" id="GO:0005544">
    <property type="term" value="F:calcium-dependent phospholipid binding"/>
    <property type="evidence" value="ECO:0007669"/>
    <property type="project" value="InterPro"/>
</dbReference>
<evidence type="ECO:0000256" key="9">
    <source>
        <dbReference type="ARBA" id="ARBA00022837"/>
    </source>
</evidence>
<dbReference type="InterPro" id="IPR036465">
    <property type="entry name" value="vWFA_dom_sf"/>
</dbReference>
<sequence>MSSCKEEVELHFMAENLDKKDFLGKSDPFLKIYKENQEEEGKYTLVHTTEYIKKTLNPDWKPFVLQVRALCNGDYDRKLRIECWDHDFDGGHDLIGEFTTTLRALSRGRGPQNEYEVINHKKKDKRGSKYKNSGVVKCLDAKIQTMDTFLDYIQGGTQIHVAFAIDFTSSNGDPSDPSSLHYNSTDSPNLYASAIRAVGDVIQDYDSDKLFPAVGFGANVPPDFNISHQFSLNGKGEECEGIDGVIQAYYDALSRVQLHGPTCFAPSIDSIARQAQKRKDGKDYFILLILTDGVINDMPDTKQAIVEAAKLPMSIIIVGIGNEDFEALSAMIILDGDHKRVSFKGQVAERDIVQFVAFRDFLDPSRDNAINSQLLAKEVLAEIPEQFIGYMKSKHIFPNITRKLSDLKLKITQV</sequence>
<dbReference type="STRING" id="7574.A0A1S3IDW8"/>
<dbReference type="PROSITE" id="PS50234">
    <property type="entry name" value="VWFA"/>
    <property type="match status" value="1"/>
</dbReference>
<dbReference type="PANTHER" id="PTHR10857:SF106">
    <property type="entry name" value="C2 DOMAIN-CONTAINING PROTEIN"/>
    <property type="match status" value="1"/>
</dbReference>
<keyword evidence="11" id="KW-0539">Nucleus</keyword>
<evidence type="ECO:0000256" key="3">
    <source>
        <dbReference type="ARBA" id="ARBA00004496"/>
    </source>
</evidence>
<evidence type="ECO:0000313" key="15">
    <source>
        <dbReference type="RefSeq" id="XP_013396353.1"/>
    </source>
</evidence>
<dbReference type="GO" id="GO:0005886">
    <property type="term" value="C:plasma membrane"/>
    <property type="evidence" value="ECO:0007669"/>
    <property type="project" value="UniProtKB-SubCell"/>
</dbReference>
<dbReference type="Gene3D" id="3.40.50.410">
    <property type="entry name" value="von Willebrand factor, type A domain"/>
    <property type="match status" value="1"/>
</dbReference>
<dbReference type="SUPFAM" id="SSF49562">
    <property type="entry name" value="C2 domain (Calcium/lipid-binding domain, CaLB)"/>
    <property type="match status" value="1"/>
</dbReference>
<dbReference type="GO" id="GO:0071277">
    <property type="term" value="P:cellular response to calcium ion"/>
    <property type="evidence" value="ECO:0007669"/>
    <property type="project" value="TreeGrafter"/>
</dbReference>
<evidence type="ECO:0000256" key="4">
    <source>
        <dbReference type="ARBA" id="ARBA00009048"/>
    </source>
</evidence>
<dbReference type="InterPro" id="IPR000008">
    <property type="entry name" value="C2_dom"/>
</dbReference>
<dbReference type="InterPro" id="IPR037768">
    <property type="entry name" value="C2B_Copine"/>
</dbReference>
<feature type="domain" description="VWFA" evidence="13">
    <location>
        <begin position="160"/>
        <end position="379"/>
    </location>
</feature>
<gene>
    <name evidence="15" type="primary">LOC106163337</name>
</gene>
<dbReference type="SMART" id="SM00327">
    <property type="entry name" value="VWA"/>
    <property type="match status" value="1"/>
</dbReference>
<evidence type="ECO:0000256" key="2">
    <source>
        <dbReference type="ARBA" id="ARBA00004236"/>
    </source>
</evidence>
<dbReference type="InterPro" id="IPR045052">
    <property type="entry name" value="Copine"/>
</dbReference>
<dbReference type="Gene3D" id="2.60.40.150">
    <property type="entry name" value="C2 domain"/>
    <property type="match status" value="1"/>
</dbReference>
<dbReference type="OrthoDB" id="5855668at2759"/>
<evidence type="ECO:0000256" key="10">
    <source>
        <dbReference type="ARBA" id="ARBA00023136"/>
    </source>
</evidence>
<organism evidence="14 15">
    <name type="scientific">Lingula anatina</name>
    <name type="common">Brachiopod</name>
    <name type="synonym">Lingula unguis</name>
    <dbReference type="NCBI Taxonomy" id="7574"/>
    <lineage>
        <taxon>Eukaryota</taxon>
        <taxon>Metazoa</taxon>
        <taxon>Spiralia</taxon>
        <taxon>Lophotrochozoa</taxon>
        <taxon>Brachiopoda</taxon>
        <taxon>Linguliformea</taxon>
        <taxon>Lingulata</taxon>
        <taxon>Lingulida</taxon>
        <taxon>Linguloidea</taxon>
        <taxon>Lingulidae</taxon>
        <taxon>Lingula</taxon>
    </lineage>
</organism>
<evidence type="ECO:0000256" key="7">
    <source>
        <dbReference type="ARBA" id="ARBA00022723"/>
    </source>
</evidence>
<evidence type="ECO:0000256" key="1">
    <source>
        <dbReference type="ARBA" id="ARBA00004123"/>
    </source>
</evidence>
<dbReference type="InterPro" id="IPR010734">
    <property type="entry name" value="Copine_C"/>
</dbReference>
<dbReference type="Proteomes" id="UP000085678">
    <property type="component" value="Unplaced"/>
</dbReference>
<dbReference type="GO" id="GO:0005737">
    <property type="term" value="C:cytoplasm"/>
    <property type="evidence" value="ECO:0007669"/>
    <property type="project" value="UniProtKB-SubCell"/>
</dbReference>
<accession>A0A1S3IDW8</accession>
<dbReference type="PANTHER" id="PTHR10857">
    <property type="entry name" value="COPINE"/>
    <property type="match status" value="1"/>
</dbReference>
<feature type="domain" description="C2" evidence="12">
    <location>
        <begin position="1"/>
        <end position="115"/>
    </location>
</feature>
<dbReference type="InterPro" id="IPR002035">
    <property type="entry name" value="VWF_A"/>
</dbReference>
<dbReference type="SUPFAM" id="SSF53300">
    <property type="entry name" value="vWA-like"/>
    <property type="match status" value="1"/>
</dbReference>
<keyword evidence="5" id="KW-1003">Cell membrane</keyword>